<dbReference type="EMBL" id="LQPE01000138">
    <property type="protein sequence ID" value="ORW01724.1"/>
    <property type="molecule type" value="Genomic_DNA"/>
</dbReference>
<dbReference type="AlphaFoldDB" id="A0A1X1XSJ0"/>
<evidence type="ECO:0000313" key="2">
    <source>
        <dbReference type="Proteomes" id="UP000193487"/>
    </source>
</evidence>
<keyword evidence="2" id="KW-1185">Reference proteome</keyword>
<comment type="caution">
    <text evidence="1">The sequence shown here is derived from an EMBL/GenBank/DDBJ whole genome shotgun (WGS) entry which is preliminary data.</text>
</comment>
<accession>A0A1X1XSJ0</accession>
<dbReference type="Gene3D" id="1.10.287.1060">
    <property type="entry name" value="ESAT-6-like"/>
    <property type="match status" value="1"/>
</dbReference>
<reference evidence="1 2" key="1">
    <citation type="submission" date="2016-01" db="EMBL/GenBank/DDBJ databases">
        <title>The new phylogeny of the genus Mycobacterium.</title>
        <authorList>
            <person name="Tarcisio F."/>
            <person name="Conor M."/>
            <person name="Antonella G."/>
            <person name="Elisabetta G."/>
            <person name="Giulia F.S."/>
            <person name="Sara T."/>
            <person name="Anna F."/>
            <person name="Clotilde B."/>
            <person name="Roberto B."/>
            <person name="Veronica D.S."/>
            <person name="Fabio R."/>
            <person name="Monica P."/>
            <person name="Olivier J."/>
            <person name="Enrico T."/>
            <person name="Nicola S."/>
        </authorList>
    </citation>
    <scope>NUCLEOTIDE SEQUENCE [LARGE SCALE GENOMIC DNA]</scope>
    <source>
        <strain evidence="1 2">DSM 45166</strain>
    </source>
</reference>
<dbReference type="InterPro" id="IPR010310">
    <property type="entry name" value="T7SS_ESAT-6-like"/>
</dbReference>
<dbReference type="SUPFAM" id="SSF140453">
    <property type="entry name" value="EsxAB dimer-like"/>
    <property type="match status" value="1"/>
</dbReference>
<dbReference type="Pfam" id="PF06013">
    <property type="entry name" value="WXG100"/>
    <property type="match status" value="1"/>
</dbReference>
<evidence type="ECO:0008006" key="3">
    <source>
        <dbReference type="Google" id="ProtNLM"/>
    </source>
</evidence>
<dbReference type="NCBIfam" id="TIGR03930">
    <property type="entry name" value="WXG100_ESAT6"/>
    <property type="match status" value="1"/>
</dbReference>
<gene>
    <name evidence="1" type="ORF">AWC14_07875</name>
</gene>
<dbReference type="InterPro" id="IPR036689">
    <property type="entry name" value="ESAT-6-like_sf"/>
</dbReference>
<organism evidence="1 2">
    <name type="scientific">Mycobacterium kyorinense</name>
    <dbReference type="NCBI Taxonomy" id="487514"/>
    <lineage>
        <taxon>Bacteria</taxon>
        <taxon>Bacillati</taxon>
        <taxon>Actinomycetota</taxon>
        <taxon>Actinomycetes</taxon>
        <taxon>Mycobacteriales</taxon>
        <taxon>Mycobacteriaceae</taxon>
        <taxon>Mycobacterium</taxon>
    </lineage>
</organism>
<dbReference type="RefSeq" id="WP_045380302.1">
    <property type="nucleotide sequence ID" value="NZ_BBKA01000067.1"/>
</dbReference>
<dbReference type="Proteomes" id="UP000193487">
    <property type="component" value="Unassembled WGS sequence"/>
</dbReference>
<protein>
    <recommendedName>
        <fullName evidence="3">WXG100 family type VII secretion target</fullName>
    </recommendedName>
</protein>
<name>A0A1X1XSJ0_9MYCO</name>
<proteinExistence type="predicted"/>
<dbReference type="OrthoDB" id="5969911at2"/>
<sequence>MSFPFTIAEVEKANFDALTQAAGQVGSHLRAMQQQLKVGQEALERLRGGWEGQASDAAVARVGRTLEKQQRIVDALQRVQKALSENGSELSATRAGILRGVEHSGQQGWQVGRDGGLSAQQGRVLDRLAKMSPVTALKLQQVAATKSLNIKRQLADLDKYDRQLARQLREVVHDLEG</sequence>
<evidence type="ECO:0000313" key="1">
    <source>
        <dbReference type="EMBL" id="ORW01724.1"/>
    </source>
</evidence>